<protein>
    <submittedName>
        <fullName evidence="1">Uncharacterized protein</fullName>
    </submittedName>
</protein>
<reference evidence="1 2" key="4">
    <citation type="journal article" date="2011" name="BMC Genomics">
        <title>RNA-Seq improves annotation of protein-coding genes in the cucumber genome.</title>
        <authorList>
            <person name="Li Z."/>
            <person name="Zhang Z."/>
            <person name="Yan P."/>
            <person name="Huang S."/>
            <person name="Fei Z."/>
            <person name="Lin K."/>
        </authorList>
    </citation>
    <scope>NUCLEOTIDE SEQUENCE [LARGE SCALE GENOMIC DNA]</scope>
    <source>
        <strain evidence="2">cv. 9930</strain>
    </source>
</reference>
<accession>A0A0A0LVG7</accession>
<evidence type="ECO:0000313" key="2">
    <source>
        <dbReference type="Proteomes" id="UP000029981"/>
    </source>
</evidence>
<keyword evidence="2" id="KW-1185">Reference proteome</keyword>
<evidence type="ECO:0000313" key="1">
    <source>
        <dbReference type="EMBL" id="KGN64822.1"/>
    </source>
</evidence>
<organism evidence="1 2">
    <name type="scientific">Cucumis sativus</name>
    <name type="common">Cucumber</name>
    <dbReference type="NCBI Taxonomy" id="3659"/>
    <lineage>
        <taxon>Eukaryota</taxon>
        <taxon>Viridiplantae</taxon>
        <taxon>Streptophyta</taxon>
        <taxon>Embryophyta</taxon>
        <taxon>Tracheophyta</taxon>
        <taxon>Spermatophyta</taxon>
        <taxon>Magnoliopsida</taxon>
        <taxon>eudicotyledons</taxon>
        <taxon>Gunneridae</taxon>
        <taxon>Pentapetalae</taxon>
        <taxon>rosids</taxon>
        <taxon>fabids</taxon>
        <taxon>Cucurbitales</taxon>
        <taxon>Cucurbitaceae</taxon>
        <taxon>Benincaseae</taxon>
        <taxon>Cucumis</taxon>
    </lineage>
</organism>
<reference evidence="1 2" key="2">
    <citation type="journal article" date="2009" name="PLoS ONE">
        <title>An integrated genetic and cytogenetic map of the cucumber genome.</title>
        <authorList>
            <person name="Ren Y."/>
            <person name="Zhang Z."/>
            <person name="Liu J."/>
            <person name="Staub J.E."/>
            <person name="Han Y."/>
            <person name="Cheng Z."/>
            <person name="Li X."/>
            <person name="Lu J."/>
            <person name="Miao H."/>
            <person name="Kang H."/>
            <person name="Xie B."/>
            <person name="Gu X."/>
            <person name="Wang X."/>
            <person name="Du Y."/>
            <person name="Jin W."/>
            <person name="Huang S."/>
        </authorList>
    </citation>
    <scope>NUCLEOTIDE SEQUENCE [LARGE SCALE GENOMIC DNA]</scope>
    <source>
        <strain evidence="2">cv. 9930</strain>
    </source>
</reference>
<sequence>MQASVCPNPRRRLTDAVSLCDRAVLRELPLVCAVASRAVLPLFLRNISVTCRLKNKEHHLIKQLNLN</sequence>
<dbReference type="Gramene" id="KGN64822">
    <property type="protein sequence ID" value="KGN64822"/>
    <property type="gene ID" value="Csa_1G119890"/>
</dbReference>
<reference evidence="1 2" key="1">
    <citation type="journal article" date="2009" name="Nat. Genet.">
        <title>The genome of the cucumber, Cucumis sativus L.</title>
        <authorList>
            <person name="Huang S."/>
            <person name="Li R."/>
            <person name="Zhang Z."/>
            <person name="Li L."/>
            <person name="Gu X."/>
            <person name="Fan W."/>
            <person name="Lucas W.J."/>
            <person name="Wang X."/>
            <person name="Xie B."/>
            <person name="Ni P."/>
            <person name="Ren Y."/>
            <person name="Zhu H."/>
            <person name="Li J."/>
            <person name="Lin K."/>
            <person name="Jin W."/>
            <person name="Fei Z."/>
            <person name="Li G."/>
            <person name="Staub J."/>
            <person name="Kilian A."/>
            <person name="van der Vossen E.A."/>
            <person name="Wu Y."/>
            <person name="Guo J."/>
            <person name="He J."/>
            <person name="Jia Z."/>
            <person name="Ren Y."/>
            <person name="Tian G."/>
            <person name="Lu Y."/>
            <person name="Ruan J."/>
            <person name="Qian W."/>
            <person name="Wang M."/>
            <person name="Huang Q."/>
            <person name="Li B."/>
            <person name="Xuan Z."/>
            <person name="Cao J."/>
            <person name="Asan"/>
            <person name="Wu Z."/>
            <person name="Zhang J."/>
            <person name="Cai Q."/>
            <person name="Bai Y."/>
            <person name="Zhao B."/>
            <person name="Han Y."/>
            <person name="Li Y."/>
            <person name="Li X."/>
            <person name="Wang S."/>
            <person name="Shi Q."/>
            <person name="Liu S."/>
            <person name="Cho W.K."/>
            <person name="Kim J.Y."/>
            <person name="Xu Y."/>
            <person name="Heller-Uszynska K."/>
            <person name="Miao H."/>
            <person name="Cheng Z."/>
            <person name="Zhang S."/>
            <person name="Wu J."/>
            <person name="Yang Y."/>
            <person name="Kang H."/>
            <person name="Li M."/>
            <person name="Liang H."/>
            <person name="Ren X."/>
            <person name="Shi Z."/>
            <person name="Wen M."/>
            <person name="Jian M."/>
            <person name="Yang H."/>
            <person name="Zhang G."/>
            <person name="Yang Z."/>
            <person name="Chen R."/>
            <person name="Liu S."/>
            <person name="Li J."/>
            <person name="Ma L."/>
            <person name="Liu H."/>
            <person name="Zhou Y."/>
            <person name="Zhao J."/>
            <person name="Fang X."/>
            <person name="Li G."/>
            <person name="Fang L."/>
            <person name="Li Y."/>
            <person name="Liu D."/>
            <person name="Zheng H."/>
            <person name="Zhang Y."/>
            <person name="Qin N."/>
            <person name="Li Z."/>
            <person name="Yang G."/>
            <person name="Yang S."/>
            <person name="Bolund L."/>
            <person name="Kristiansen K."/>
            <person name="Zheng H."/>
            <person name="Li S."/>
            <person name="Zhang X."/>
            <person name="Yang H."/>
            <person name="Wang J."/>
            <person name="Sun R."/>
            <person name="Zhang B."/>
            <person name="Jiang S."/>
            <person name="Wang J."/>
            <person name="Du Y."/>
            <person name="Li S."/>
        </authorList>
    </citation>
    <scope>NUCLEOTIDE SEQUENCE [LARGE SCALE GENOMIC DNA]</scope>
    <source>
        <strain evidence="2">cv. 9930</strain>
    </source>
</reference>
<proteinExistence type="predicted"/>
<name>A0A0A0LVG7_CUCSA</name>
<dbReference type="Proteomes" id="UP000029981">
    <property type="component" value="Chromosome 1"/>
</dbReference>
<dbReference type="AlphaFoldDB" id="A0A0A0LVG7"/>
<reference evidence="1 2" key="3">
    <citation type="journal article" date="2010" name="BMC Genomics">
        <title>Transcriptome sequencing and comparative analysis of cucumber flowers with different sex types.</title>
        <authorList>
            <person name="Guo S."/>
            <person name="Zheng Y."/>
            <person name="Joung J.G."/>
            <person name="Liu S."/>
            <person name="Zhang Z."/>
            <person name="Crasta O.R."/>
            <person name="Sobral B.W."/>
            <person name="Xu Y."/>
            <person name="Huang S."/>
            <person name="Fei Z."/>
        </authorList>
    </citation>
    <scope>NUCLEOTIDE SEQUENCE [LARGE SCALE GENOMIC DNA]</scope>
    <source>
        <strain evidence="2">cv. 9930</strain>
    </source>
</reference>
<gene>
    <name evidence="1" type="ORF">Csa_1G119890</name>
</gene>
<dbReference type="EMBL" id="CM002922">
    <property type="protein sequence ID" value="KGN64822.1"/>
    <property type="molecule type" value="Genomic_DNA"/>
</dbReference>